<dbReference type="Pfam" id="PF00672">
    <property type="entry name" value="HAMP"/>
    <property type="match status" value="1"/>
</dbReference>
<organism evidence="13 14">
    <name type="scientific">Pseudoalteromonas denitrificans DSM 6059</name>
    <dbReference type="NCBI Taxonomy" id="1123010"/>
    <lineage>
        <taxon>Bacteria</taxon>
        <taxon>Pseudomonadati</taxon>
        <taxon>Pseudomonadota</taxon>
        <taxon>Gammaproteobacteria</taxon>
        <taxon>Alteromonadales</taxon>
        <taxon>Pseudoalteromonadaceae</taxon>
        <taxon>Pseudoalteromonas</taxon>
    </lineage>
</organism>
<dbReference type="OrthoDB" id="9804645at2"/>
<evidence type="ECO:0000256" key="8">
    <source>
        <dbReference type="ARBA" id="ARBA00022777"/>
    </source>
</evidence>
<keyword evidence="4" id="KW-1003">Cell membrane</keyword>
<dbReference type="Proteomes" id="UP000198862">
    <property type="component" value="Unassembled WGS sequence"/>
</dbReference>
<dbReference type="PROSITE" id="PS50885">
    <property type="entry name" value="HAMP"/>
    <property type="match status" value="1"/>
</dbReference>
<dbReference type="EMBL" id="FOLO01000087">
    <property type="protein sequence ID" value="SFD69233.1"/>
    <property type="molecule type" value="Genomic_DNA"/>
</dbReference>
<dbReference type="GO" id="GO:0000155">
    <property type="term" value="F:phosphorelay sensor kinase activity"/>
    <property type="evidence" value="ECO:0007669"/>
    <property type="project" value="InterPro"/>
</dbReference>
<accession>A0A1I1UKF5</accession>
<dbReference type="InterPro" id="IPR050980">
    <property type="entry name" value="2C_sensor_his_kinase"/>
</dbReference>
<evidence type="ECO:0000256" key="10">
    <source>
        <dbReference type="SAM" id="Phobius"/>
    </source>
</evidence>
<dbReference type="SUPFAM" id="SSF55874">
    <property type="entry name" value="ATPase domain of HSP90 chaperone/DNA topoisomerase II/histidine kinase"/>
    <property type="match status" value="1"/>
</dbReference>
<evidence type="ECO:0000256" key="5">
    <source>
        <dbReference type="ARBA" id="ARBA00022553"/>
    </source>
</evidence>
<dbReference type="RefSeq" id="WP_091991644.1">
    <property type="nucleotide sequence ID" value="NZ_FOLO01000087.1"/>
</dbReference>
<dbReference type="SMART" id="SM00387">
    <property type="entry name" value="HATPase_c"/>
    <property type="match status" value="1"/>
</dbReference>
<keyword evidence="7" id="KW-0547">Nucleotide-binding</keyword>
<feature type="domain" description="HAMP" evidence="12">
    <location>
        <begin position="155"/>
        <end position="207"/>
    </location>
</feature>
<dbReference type="PROSITE" id="PS50109">
    <property type="entry name" value="HIS_KIN"/>
    <property type="match status" value="1"/>
</dbReference>
<dbReference type="STRING" id="1123010.SAMN02745724_05212"/>
<feature type="transmembrane region" description="Helical" evidence="10">
    <location>
        <begin position="7"/>
        <end position="26"/>
    </location>
</feature>
<dbReference type="InterPro" id="IPR003594">
    <property type="entry name" value="HATPase_dom"/>
</dbReference>
<dbReference type="Pfam" id="PF00512">
    <property type="entry name" value="HisKA"/>
    <property type="match status" value="1"/>
</dbReference>
<dbReference type="PRINTS" id="PR00344">
    <property type="entry name" value="BCTRLSENSOR"/>
</dbReference>
<dbReference type="CDD" id="cd06225">
    <property type="entry name" value="HAMP"/>
    <property type="match status" value="1"/>
</dbReference>
<dbReference type="CDD" id="cd00075">
    <property type="entry name" value="HATPase"/>
    <property type="match status" value="1"/>
</dbReference>
<evidence type="ECO:0000256" key="3">
    <source>
        <dbReference type="ARBA" id="ARBA00012438"/>
    </source>
</evidence>
<dbReference type="SMART" id="SM00388">
    <property type="entry name" value="HisKA"/>
    <property type="match status" value="1"/>
</dbReference>
<dbReference type="EC" id="2.7.13.3" evidence="3"/>
<evidence type="ECO:0000256" key="6">
    <source>
        <dbReference type="ARBA" id="ARBA00022679"/>
    </source>
</evidence>
<dbReference type="GO" id="GO:0005524">
    <property type="term" value="F:ATP binding"/>
    <property type="evidence" value="ECO:0007669"/>
    <property type="project" value="UniProtKB-KW"/>
</dbReference>
<keyword evidence="5" id="KW-0597">Phosphoprotein</keyword>
<evidence type="ECO:0000256" key="9">
    <source>
        <dbReference type="ARBA" id="ARBA00022840"/>
    </source>
</evidence>
<dbReference type="PANTHER" id="PTHR44936">
    <property type="entry name" value="SENSOR PROTEIN CREC"/>
    <property type="match status" value="1"/>
</dbReference>
<feature type="transmembrane region" description="Helical" evidence="10">
    <location>
        <begin position="138"/>
        <end position="157"/>
    </location>
</feature>
<keyword evidence="8 13" id="KW-0418">Kinase</keyword>
<reference evidence="13 14" key="1">
    <citation type="submission" date="2016-10" db="EMBL/GenBank/DDBJ databases">
        <authorList>
            <person name="de Groot N.N."/>
        </authorList>
    </citation>
    <scope>NUCLEOTIDE SEQUENCE [LARGE SCALE GENOMIC DNA]</scope>
    <source>
        <strain evidence="13 14">DSM 6059</strain>
    </source>
</reference>
<comment type="catalytic activity">
    <reaction evidence="1">
        <text>ATP + protein L-histidine = ADP + protein N-phospho-L-histidine.</text>
        <dbReference type="EC" id="2.7.13.3"/>
    </reaction>
</comment>
<evidence type="ECO:0000259" key="11">
    <source>
        <dbReference type="PROSITE" id="PS50109"/>
    </source>
</evidence>
<dbReference type="Gene3D" id="1.10.287.130">
    <property type="match status" value="1"/>
</dbReference>
<dbReference type="Pfam" id="PF02518">
    <property type="entry name" value="HATPase_c"/>
    <property type="match status" value="1"/>
</dbReference>
<dbReference type="InterPro" id="IPR005467">
    <property type="entry name" value="His_kinase_dom"/>
</dbReference>
<keyword evidence="6" id="KW-0808">Transferase</keyword>
<evidence type="ECO:0000256" key="1">
    <source>
        <dbReference type="ARBA" id="ARBA00000085"/>
    </source>
</evidence>
<dbReference type="Gene3D" id="6.10.340.10">
    <property type="match status" value="1"/>
</dbReference>
<dbReference type="InterPro" id="IPR003660">
    <property type="entry name" value="HAMP_dom"/>
</dbReference>
<dbReference type="PANTHER" id="PTHR44936:SF10">
    <property type="entry name" value="SENSOR PROTEIN RSTB"/>
    <property type="match status" value="1"/>
</dbReference>
<gene>
    <name evidence="13" type="ORF">SAMN02745724_05212</name>
</gene>
<proteinExistence type="predicted"/>
<dbReference type="AlphaFoldDB" id="A0A1I1UKF5"/>
<dbReference type="Gene3D" id="3.30.565.10">
    <property type="entry name" value="Histidine kinase-like ATPase, C-terminal domain"/>
    <property type="match status" value="1"/>
</dbReference>
<keyword evidence="10" id="KW-1133">Transmembrane helix</keyword>
<dbReference type="InterPro" id="IPR003661">
    <property type="entry name" value="HisK_dim/P_dom"/>
</dbReference>
<feature type="domain" description="Histidine kinase" evidence="11">
    <location>
        <begin position="215"/>
        <end position="422"/>
    </location>
</feature>
<evidence type="ECO:0000256" key="2">
    <source>
        <dbReference type="ARBA" id="ARBA00004651"/>
    </source>
</evidence>
<evidence type="ECO:0000313" key="13">
    <source>
        <dbReference type="EMBL" id="SFD69233.1"/>
    </source>
</evidence>
<evidence type="ECO:0000313" key="14">
    <source>
        <dbReference type="Proteomes" id="UP000198862"/>
    </source>
</evidence>
<dbReference type="InterPro" id="IPR036097">
    <property type="entry name" value="HisK_dim/P_sf"/>
</dbReference>
<evidence type="ECO:0000256" key="7">
    <source>
        <dbReference type="ARBA" id="ARBA00022741"/>
    </source>
</evidence>
<keyword evidence="9" id="KW-0067">ATP-binding</keyword>
<name>A0A1I1UKF5_9GAMM</name>
<keyword evidence="10" id="KW-0812">Transmembrane</keyword>
<dbReference type="SUPFAM" id="SSF47384">
    <property type="entry name" value="Homodimeric domain of signal transducing histidine kinase"/>
    <property type="match status" value="1"/>
</dbReference>
<dbReference type="CDD" id="cd00082">
    <property type="entry name" value="HisKA"/>
    <property type="match status" value="1"/>
</dbReference>
<dbReference type="InterPro" id="IPR004358">
    <property type="entry name" value="Sig_transdc_His_kin-like_C"/>
</dbReference>
<dbReference type="GO" id="GO:0005886">
    <property type="term" value="C:plasma membrane"/>
    <property type="evidence" value="ECO:0007669"/>
    <property type="project" value="UniProtKB-SubCell"/>
</dbReference>
<protein>
    <recommendedName>
        <fullName evidence="3">histidine kinase</fullName>
        <ecNumber evidence="3">2.7.13.3</ecNumber>
    </recommendedName>
</protein>
<keyword evidence="14" id="KW-1185">Reference proteome</keyword>
<keyword evidence="10" id="KW-0472">Membrane</keyword>
<dbReference type="InterPro" id="IPR036890">
    <property type="entry name" value="HATPase_C_sf"/>
</dbReference>
<evidence type="ECO:0000256" key="4">
    <source>
        <dbReference type="ARBA" id="ARBA00022475"/>
    </source>
</evidence>
<sequence length="425" mass="48740">MTRLFLSLYGTLTVTFIIFVFTAHWINTFLILDIDNVIEAKNFQAEIQMLEQLTPFITEQQKKQHLRKIAELNQIIIEPVMHEHIPDFVAEELKQQQVWVDDNDLAYFSAFVPKQYFSMRENDEHKLVQVDVMIEKTILLMMFTLIGVITFIWMKLLGNKLRHLERATEKFGAGDFSIRAPSSFRHSVGNLNLGFNQMASKIEKLLLSHKQLSHNIAHELRTPIFKIQMQLELLEANSNAKQQKYITGIEDDLFYLQDLVDELLQYAQAERAELKIKRSNFKVNTLINSVIDNLSATTNQNINFKSTQDNDLSISADINLVARIISNLLSNAIKYGLDLIEISVESCDKKLFIHIDDNGNGVGKNNIESIFEPFYQVDSSHNGYGLGLSLAREIAKLHNGNIKYQKSPLSGARFTLALPMENNKF</sequence>
<evidence type="ECO:0000259" key="12">
    <source>
        <dbReference type="PROSITE" id="PS50885"/>
    </source>
</evidence>
<comment type="subcellular location">
    <subcellularLocation>
        <location evidence="2">Cell membrane</location>
        <topology evidence="2">Multi-pass membrane protein</topology>
    </subcellularLocation>
</comment>